<feature type="repeat" description="ANK" evidence="7">
    <location>
        <begin position="260"/>
        <end position="292"/>
    </location>
</feature>
<protein>
    <submittedName>
        <fullName evidence="9">85 kDa calcium-independent phospholipase A2-like</fullName>
    </submittedName>
</protein>
<keyword evidence="7" id="KW-0040">ANK repeat</keyword>
<gene>
    <name evidence="9" type="ORF">BIW11_09347</name>
</gene>
<evidence type="ECO:0000256" key="5">
    <source>
        <dbReference type="ARBA" id="ARBA00023028"/>
    </source>
</evidence>
<feature type="compositionally biased region" description="Basic and acidic residues" evidence="8">
    <location>
        <begin position="48"/>
        <end position="59"/>
    </location>
</feature>
<dbReference type="PANTHER" id="PTHR24139:SF34">
    <property type="entry name" value="85_88 KDA CALCIUM-INDEPENDENT PHOSPHOLIPASE A2"/>
    <property type="match status" value="1"/>
</dbReference>
<dbReference type="AlphaFoldDB" id="A0A1V9XKX6"/>
<dbReference type="GO" id="GO:0006887">
    <property type="term" value="P:exocytosis"/>
    <property type="evidence" value="ECO:0007669"/>
    <property type="project" value="UniProtKB-KW"/>
</dbReference>
<proteinExistence type="predicted"/>
<evidence type="ECO:0000256" key="8">
    <source>
        <dbReference type="SAM" id="MobiDB-lite"/>
    </source>
</evidence>
<feature type="compositionally biased region" description="Basic and acidic residues" evidence="8">
    <location>
        <begin position="77"/>
        <end position="88"/>
    </location>
</feature>
<comment type="subcellular location">
    <subcellularLocation>
        <location evidence="1">Target cell membrane</location>
    </subcellularLocation>
</comment>
<name>A0A1V9XKX6_9ACAR</name>
<dbReference type="OrthoDB" id="10021675at2759"/>
<dbReference type="Pfam" id="PF12796">
    <property type="entry name" value="Ank_2"/>
    <property type="match status" value="1"/>
</dbReference>
<dbReference type="InParanoid" id="A0A1V9XKX6"/>
<evidence type="ECO:0000256" key="3">
    <source>
        <dbReference type="ARBA" id="ARBA00022537"/>
    </source>
</evidence>
<reference evidence="9 10" key="1">
    <citation type="journal article" date="2017" name="Gigascience">
        <title>Draft genome of the honey bee ectoparasitic mite, Tropilaelaps mercedesae, is shaped by the parasitic life history.</title>
        <authorList>
            <person name="Dong X."/>
            <person name="Armstrong S.D."/>
            <person name="Xia D."/>
            <person name="Makepeace B.L."/>
            <person name="Darby A.C."/>
            <person name="Kadowaki T."/>
        </authorList>
    </citation>
    <scope>NUCLEOTIDE SEQUENCE [LARGE SCALE GENOMIC DNA]</scope>
    <source>
        <strain evidence="9">Wuxi-XJTLU</strain>
    </source>
</reference>
<dbReference type="InterPro" id="IPR036770">
    <property type="entry name" value="Ankyrin_rpt-contain_sf"/>
</dbReference>
<feature type="repeat" description="ANK" evidence="7">
    <location>
        <begin position="191"/>
        <end position="223"/>
    </location>
</feature>
<dbReference type="GO" id="GO:0052816">
    <property type="term" value="F:long-chain fatty acyl-CoA hydrolase activity"/>
    <property type="evidence" value="ECO:0007669"/>
    <property type="project" value="TreeGrafter"/>
</dbReference>
<keyword evidence="5" id="KW-0528">Neurotoxin</keyword>
<dbReference type="PROSITE" id="PS50088">
    <property type="entry name" value="ANK_REPEAT"/>
    <property type="match status" value="3"/>
</dbReference>
<comment type="caution">
    <text evidence="9">The sequence shown here is derived from an EMBL/GenBank/DDBJ whole genome shotgun (WGS) entry which is preliminary data.</text>
</comment>
<dbReference type="InterPro" id="IPR047148">
    <property type="entry name" value="PLPL9"/>
</dbReference>
<evidence type="ECO:0000256" key="2">
    <source>
        <dbReference type="ARBA" id="ARBA00022483"/>
    </source>
</evidence>
<dbReference type="Gene3D" id="1.25.40.20">
    <property type="entry name" value="Ankyrin repeat-containing domain"/>
    <property type="match status" value="1"/>
</dbReference>
<feature type="region of interest" description="Disordered" evidence="8">
    <location>
        <begin position="48"/>
        <end position="88"/>
    </location>
</feature>
<dbReference type="EMBL" id="MNPL01008811">
    <property type="protein sequence ID" value="OQR74043.1"/>
    <property type="molecule type" value="Genomic_DNA"/>
</dbReference>
<evidence type="ECO:0000256" key="1">
    <source>
        <dbReference type="ARBA" id="ARBA00004175"/>
    </source>
</evidence>
<keyword evidence="5" id="KW-0800">Toxin</keyword>
<dbReference type="GO" id="GO:2000304">
    <property type="term" value="P:positive regulation of ceramide biosynthetic process"/>
    <property type="evidence" value="ECO:0007669"/>
    <property type="project" value="TreeGrafter"/>
</dbReference>
<dbReference type="GO" id="GO:0047499">
    <property type="term" value="F:calcium-independent phospholipase A2 activity"/>
    <property type="evidence" value="ECO:0007669"/>
    <property type="project" value="InterPro"/>
</dbReference>
<dbReference type="Pfam" id="PF13857">
    <property type="entry name" value="Ank_5"/>
    <property type="match status" value="1"/>
</dbReference>
<dbReference type="GO" id="GO:0044231">
    <property type="term" value="C:host cell presynaptic membrane"/>
    <property type="evidence" value="ECO:0007669"/>
    <property type="project" value="UniProtKB-KW"/>
</dbReference>
<feature type="repeat" description="ANK" evidence="7">
    <location>
        <begin position="349"/>
        <end position="381"/>
    </location>
</feature>
<keyword evidence="6" id="KW-0472">Membrane</keyword>
<evidence type="ECO:0000256" key="4">
    <source>
        <dbReference type="ARBA" id="ARBA00022801"/>
    </source>
</evidence>
<dbReference type="SMART" id="SM00248">
    <property type="entry name" value="ANK"/>
    <property type="match status" value="4"/>
</dbReference>
<dbReference type="Proteomes" id="UP000192247">
    <property type="component" value="Unassembled WGS sequence"/>
</dbReference>
<dbReference type="PROSITE" id="PS50297">
    <property type="entry name" value="ANK_REP_REGION"/>
    <property type="match status" value="3"/>
</dbReference>
<keyword evidence="3" id="KW-1052">Target cell membrane</keyword>
<keyword evidence="6" id="KW-1053">Target membrane</keyword>
<dbReference type="PANTHER" id="PTHR24139">
    <property type="entry name" value="CALCIUM-INDEPENDENT PHOSPHOLIPASE A2"/>
    <property type="match status" value="1"/>
</dbReference>
<dbReference type="Pfam" id="PF00023">
    <property type="entry name" value="Ank"/>
    <property type="match status" value="1"/>
</dbReference>
<accession>A0A1V9XKX6</accession>
<keyword evidence="5" id="KW-0638">Presynaptic neurotoxin</keyword>
<keyword evidence="4" id="KW-0378">Hydrolase</keyword>
<keyword evidence="10" id="KW-1185">Reference proteome</keyword>
<dbReference type="SUPFAM" id="SSF48403">
    <property type="entry name" value="Ankyrin repeat"/>
    <property type="match status" value="1"/>
</dbReference>
<dbReference type="InterPro" id="IPR002110">
    <property type="entry name" value="Ankyrin_rpt"/>
</dbReference>
<evidence type="ECO:0000313" key="10">
    <source>
        <dbReference type="Proteomes" id="UP000192247"/>
    </source>
</evidence>
<dbReference type="STRING" id="418985.A0A1V9XKX6"/>
<evidence type="ECO:0000313" key="9">
    <source>
        <dbReference type="EMBL" id="OQR74043.1"/>
    </source>
</evidence>
<evidence type="ECO:0000256" key="7">
    <source>
        <dbReference type="PROSITE-ProRule" id="PRU00023"/>
    </source>
</evidence>
<organism evidence="9 10">
    <name type="scientific">Tropilaelaps mercedesae</name>
    <dbReference type="NCBI Taxonomy" id="418985"/>
    <lineage>
        <taxon>Eukaryota</taxon>
        <taxon>Metazoa</taxon>
        <taxon>Ecdysozoa</taxon>
        <taxon>Arthropoda</taxon>
        <taxon>Chelicerata</taxon>
        <taxon>Arachnida</taxon>
        <taxon>Acari</taxon>
        <taxon>Parasitiformes</taxon>
        <taxon>Mesostigmata</taxon>
        <taxon>Gamasina</taxon>
        <taxon>Dermanyssoidea</taxon>
        <taxon>Laelapidae</taxon>
        <taxon>Tropilaelaps</taxon>
    </lineage>
</organism>
<feature type="non-terminal residue" evidence="9">
    <location>
        <position position="425"/>
    </location>
</feature>
<dbReference type="GO" id="GO:0005739">
    <property type="term" value="C:mitochondrion"/>
    <property type="evidence" value="ECO:0007669"/>
    <property type="project" value="TreeGrafter"/>
</dbReference>
<sequence>MKLYINVLHISGATDDPTEVRDVRLSLYKECKTVREVEELVLYELADPPEKEKTKDNKENSVTSCGAGLLNNVRHNNNKEREEKDRPKDDVKAIKFDLIVKNPKAKDYGLSLRRFHKLEDANKLFDQFSEKILLFLKTADSFPSRDLMGKWFATAIEHPSWTIAHLAATLSQLDVLKHQLVTKFLNETCMLGLTPILMAAEAQNAPVVQLLVDQGARVDITDKDKNTPFHYAIKAESKSLLGMICRAQGASIGINLKNVKDQTPLQAACLAGLSGCVEHLLRQGADVNSASFSVCKPKAATKQSGERELGVYSERQMRKGGTPLHWVKTRAALETMIDLGCDLNARNSTGETALHVIADKRRLDSLIWILIEGADVNAKDNENNTPLIIAVRASSPQRPQDAWNAFKQKAEQKKSYVWLNAQEQK</sequence>
<dbReference type="GO" id="GO:0044218">
    <property type="term" value="C:other organism cell membrane"/>
    <property type="evidence" value="ECO:0007669"/>
    <property type="project" value="UniProtKB-KW"/>
</dbReference>
<evidence type="ECO:0000256" key="6">
    <source>
        <dbReference type="ARBA" id="ARBA00023298"/>
    </source>
</evidence>
<keyword evidence="2" id="KW-0268">Exocytosis</keyword>